<protein>
    <submittedName>
        <fullName evidence="1">Uncharacterized protein</fullName>
    </submittedName>
</protein>
<dbReference type="AlphaFoldDB" id="A0A8S2V626"/>
<sequence length="77" mass="9123">DDIRKLFIDLSKTAITLPDIYEGQDLSKQWLELLIDGQENSQIYEFIDYVNNDSLSPLTDEMESLYISVFRHMYKMI</sequence>
<accession>A0A8S2V626</accession>
<feature type="non-terminal residue" evidence="1">
    <location>
        <position position="77"/>
    </location>
</feature>
<reference evidence="1" key="1">
    <citation type="submission" date="2021-02" db="EMBL/GenBank/DDBJ databases">
        <authorList>
            <person name="Nowell W R."/>
        </authorList>
    </citation>
    <scope>NUCLEOTIDE SEQUENCE</scope>
</reference>
<evidence type="ECO:0000313" key="1">
    <source>
        <dbReference type="EMBL" id="CAF4381848.1"/>
    </source>
</evidence>
<proteinExistence type="predicted"/>
<dbReference type="EMBL" id="CAJOBI010053174">
    <property type="protein sequence ID" value="CAF4381848.1"/>
    <property type="molecule type" value="Genomic_DNA"/>
</dbReference>
<dbReference type="Proteomes" id="UP000676336">
    <property type="component" value="Unassembled WGS sequence"/>
</dbReference>
<name>A0A8S2V626_9BILA</name>
<evidence type="ECO:0000313" key="2">
    <source>
        <dbReference type="Proteomes" id="UP000676336"/>
    </source>
</evidence>
<comment type="caution">
    <text evidence="1">The sequence shown here is derived from an EMBL/GenBank/DDBJ whole genome shotgun (WGS) entry which is preliminary data.</text>
</comment>
<organism evidence="1 2">
    <name type="scientific">Rotaria magnacalcarata</name>
    <dbReference type="NCBI Taxonomy" id="392030"/>
    <lineage>
        <taxon>Eukaryota</taxon>
        <taxon>Metazoa</taxon>
        <taxon>Spiralia</taxon>
        <taxon>Gnathifera</taxon>
        <taxon>Rotifera</taxon>
        <taxon>Eurotatoria</taxon>
        <taxon>Bdelloidea</taxon>
        <taxon>Philodinida</taxon>
        <taxon>Philodinidae</taxon>
        <taxon>Rotaria</taxon>
    </lineage>
</organism>
<feature type="non-terminal residue" evidence="1">
    <location>
        <position position="1"/>
    </location>
</feature>
<gene>
    <name evidence="1" type="ORF">SMN809_LOCUS29609</name>
</gene>